<reference evidence="3" key="1">
    <citation type="submission" date="2016-10" db="EMBL/GenBank/DDBJ databases">
        <authorList>
            <person name="Varghese N."/>
            <person name="Submissions S."/>
        </authorList>
    </citation>
    <scope>NUCLEOTIDE SEQUENCE [LARGE SCALE GENOMIC DNA]</scope>
    <source>
        <strain evidence="3">Nm71</strain>
    </source>
</reference>
<proteinExistence type="predicted"/>
<protein>
    <recommendedName>
        <fullName evidence="1">Pvc16 N-terminal domain-containing protein</fullName>
    </recommendedName>
</protein>
<evidence type="ECO:0000313" key="3">
    <source>
        <dbReference type="Proteomes" id="UP000199345"/>
    </source>
</evidence>
<accession>A0A1H9YPB9</accession>
<dbReference type="EMBL" id="FOIA01000002">
    <property type="protein sequence ID" value="SES70907.1"/>
    <property type="molecule type" value="Genomic_DNA"/>
</dbReference>
<dbReference type="AlphaFoldDB" id="A0A1H9YPB9"/>
<dbReference type="RefSeq" id="WP_090655552.1">
    <property type="nucleotide sequence ID" value="NZ_FOIA01000002.1"/>
</dbReference>
<evidence type="ECO:0000313" key="2">
    <source>
        <dbReference type="EMBL" id="SES70907.1"/>
    </source>
</evidence>
<name>A0A1H9YPB9_9PROT</name>
<gene>
    <name evidence="2" type="ORF">SAMN05216326_10299</name>
</gene>
<organism evidence="2 3">
    <name type="scientific">Nitrosomonas marina</name>
    <dbReference type="NCBI Taxonomy" id="917"/>
    <lineage>
        <taxon>Bacteria</taxon>
        <taxon>Pseudomonadati</taxon>
        <taxon>Pseudomonadota</taxon>
        <taxon>Betaproteobacteria</taxon>
        <taxon>Nitrosomonadales</taxon>
        <taxon>Nitrosomonadaceae</taxon>
        <taxon>Nitrosomonas</taxon>
    </lineage>
</organism>
<dbReference type="OrthoDB" id="7560784at2"/>
<dbReference type="InterPro" id="IPR025351">
    <property type="entry name" value="Pvc16_N"/>
</dbReference>
<dbReference type="Pfam" id="PF14065">
    <property type="entry name" value="Pvc16_N"/>
    <property type="match status" value="1"/>
</dbReference>
<keyword evidence="3" id="KW-1185">Reference proteome</keyword>
<feature type="domain" description="Pvc16 N-terminal" evidence="1">
    <location>
        <begin position="7"/>
        <end position="182"/>
    </location>
</feature>
<evidence type="ECO:0000259" key="1">
    <source>
        <dbReference type="Pfam" id="PF14065"/>
    </source>
</evidence>
<dbReference type="Proteomes" id="UP000199345">
    <property type="component" value="Unassembled WGS sequence"/>
</dbReference>
<sequence>MINLAIQLLAGQLNQHLKRTYAVNEDVAIVSNLLEMDGSVVPNTHNKLVIFLTNIEKDAVSASLGGSQGFGERALQRNTALHFNLYVMMTANFTGNNYAEALKFLSSTISFFQRNPMFSHHTVPEMDKRIEKLVLDIENLSVQDQSNLWSALGGKYMPSILYRVRMVTFDSEDIIGRQPVVTVSKPTVPPVGSN</sequence>